<dbReference type="InterPro" id="IPR008258">
    <property type="entry name" value="Transglycosylase_SLT_dom_1"/>
</dbReference>
<dbReference type="EMBL" id="JAAABJ010000142">
    <property type="protein sequence ID" value="NAW50020.1"/>
    <property type="molecule type" value="Genomic_DNA"/>
</dbReference>
<dbReference type="Pfam" id="PF01464">
    <property type="entry name" value="SLT"/>
    <property type="match status" value="1"/>
</dbReference>
<sequence>MMFNVAYGLLLGFFFSLFCGKAYPQEFPGVVKVSKERKQAYQALLLQNKTVVAFIENTLLQNGLPKVLRNLSLIESGFNKNIVSSARAGGMWQFMEAHAARYGLKSEDRFDVYHSTLTAMKSLKNLYAKYKNWLSVVAAYNCGEGNIKKAMDKAKSDRYEKFYVYLPAETIHHVHKFMEVCSVTHELDFIITDYKISGFKPNPKPENKPDKQKKNPALASTEINTAYNLNIIAKEMHITRADLDQWNPSIENELIKSGIAMLYLPIDKMPDFLLLKNIILNRSLQTSVDDD</sequence>
<dbReference type="InterPro" id="IPR023346">
    <property type="entry name" value="Lysozyme-like_dom_sf"/>
</dbReference>
<dbReference type="SUPFAM" id="SSF53955">
    <property type="entry name" value="Lysozyme-like"/>
    <property type="match status" value="1"/>
</dbReference>
<dbReference type="PANTHER" id="PTHR37423:SF2">
    <property type="entry name" value="MEMBRANE-BOUND LYTIC MUREIN TRANSGLYCOSYLASE C"/>
    <property type="match status" value="1"/>
</dbReference>
<dbReference type="AlphaFoldDB" id="A0A845PV88"/>
<evidence type="ECO:0000259" key="2">
    <source>
        <dbReference type="Pfam" id="PF01464"/>
    </source>
</evidence>
<dbReference type="PANTHER" id="PTHR37423">
    <property type="entry name" value="SOLUBLE LYTIC MUREIN TRANSGLYCOSYLASE-RELATED"/>
    <property type="match status" value="1"/>
</dbReference>
<dbReference type="Proteomes" id="UP000553459">
    <property type="component" value="Unassembled WGS sequence"/>
</dbReference>
<comment type="similarity">
    <text evidence="1">Belongs to the transglycosylase Slt family.</text>
</comment>
<feature type="domain" description="Transglycosylase SLT" evidence="2">
    <location>
        <begin position="55"/>
        <end position="161"/>
    </location>
</feature>
<keyword evidence="4" id="KW-1185">Reference proteome</keyword>
<gene>
    <name evidence="3" type="ORF">GNY06_00965</name>
</gene>
<organism evidence="3 4">
    <name type="scientific">Elizabethkingia argenteiflava</name>
    <dbReference type="NCBI Taxonomy" id="2681556"/>
    <lineage>
        <taxon>Bacteria</taxon>
        <taxon>Pseudomonadati</taxon>
        <taxon>Bacteroidota</taxon>
        <taxon>Flavobacteriia</taxon>
        <taxon>Flavobacteriales</taxon>
        <taxon>Weeksellaceae</taxon>
        <taxon>Elizabethkingia</taxon>
    </lineage>
</organism>
<dbReference type="CDD" id="cd16894">
    <property type="entry name" value="MltD-like"/>
    <property type="match status" value="1"/>
</dbReference>
<evidence type="ECO:0000256" key="1">
    <source>
        <dbReference type="ARBA" id="ARBA00007734"/>
    </source>
</evidence>
<dbReference type="Gene3D" id="1.10.530.10">
    <property type="match status" value="1"/>
</dbReference>
<name>A0A845PV88_9FLAO</name>
<reference evidence="3 4" key="1">
    <citation type="submission" date="2019-11" db="EMBL/GenBank/DDBJ databases">
        <title>Characterization of Elizabethkingia argenteiflava sp. nov., isolated from inner surface of Soybean Pods.</title>
        <authorList>
            <person name="Mo S."/>
        </authorList>
    </citation>
    <scope>NUCLEOTIDE SEQUENCE [LARGE SCALE GENOMIC DNA]</scope>
    <source>
        <strain evidence="3 4">YB22</strain>
    </source>
</reference>
<protein>
    <submittedName>
        <fullName evidence="3">Transglycosylase SLT domain-containing protein</fullName>
    </submittedName>
</protein>
<dbReference type="RefSeq" id="WP_166518403.1">
    <property type="nucleotide sequence ID" value="NZ_JAAABJ010000142.1"/>
</dbReference>
<proteinExistence type="inferred from homology"/>
<accession>A0A845PV88</accession>
<evidence type="ECO:0000313" key="4">
    <source>
        <dbReference type="Proteomes" id="UP000553459"/>
    </source>
</evidence>
<comment type="caution">
    <text evidence="3">The sequence shown here is derived from an EMBL/GenBank/DDBJ whole genome shotgun (WGS) entry which is preliminary data.</text>
</comment>
<evidence type="ECO:0000313" key="3">
    <source>
        <dbReference type="EMBL" id="NAW50020.1"/>
    </source>
</evidence>